<dbReference type="EMBL" id="KD119918">
    <property type="protein sequence ID" value="EMS59540.1"/>
    <property type="molecule type" value="Genomic_DNA"/>
</dbReference>
<evidence type="ECO:0000256" key="14">
    <source>
        <dbReference type="ARBA" id="ARBA00048336"/>
    </source>
</evidence>
<gene>
    <name evidence="15" type="ORF">TRIUR3_15185</name>
</gene>
<dbReference type="SUPFAM" id="SSF54768">
    <property type="entry name" value="dsRNA-binding domain-like"/>
    <property type="match status" value="2"/>
</dbReference>
<protein>
    <recommendedName>
        <fullName evidence="5">protein-serine/threonine phosphatase</fullName>
        <ecNumber evidence="5">3.1.3.16</ecNumber>
    </recommendedName>
</protein>
<dbReference type="InterPro" id="IPR004274">
    <property type="entry name" value="FCP1_dom"/>
</dbReference>
<evidence type="ECO:0000256" key="13">
    <source>
        <dbReference type="ARBA" id="ARBA00047761"/>
    </source>
</evidence>
<evidence type="ECO:0000256" key="11">
    <source>
        <dbReference type="ARBA" id="ARBA00023163"/>
    </source>
</evidence>
<evidence type="ECO:0000256" key="1">
    <source>
        <dbReference type="ARBA" id="ARBA00001936"/>
    </source>
</evidence>
<dbReference type="GO" id="GO:0005634">
    <property type="term" value="C:nucleus"/>
    <property type="evidence" value="ECO:0007669"/>
    <property type="project" value="UniProtKB-SubCell"/>
</dbReference>
<evidence type="ECO:0000256" key="4">
    <source>
        <dbReference type="ARBA" id="ARBA00004123"/>
    </source>
</evidence>
<comment type="catalytic activity">
    <reaction evidence="14">
        <text>O-phospho-L-threonyl-[protein] + H2O = L-threonyl-[protein] + phosphate</text>
        <dbReference type="Rhea" id="RHEA:47004"/>
        <dbReference type="Rhea" id="RHEA-COMP:11060"/>
        <dbReference type="Rhea" id="RHEA-COMP:11605"/>
        <dbReference type="ChEBI" id="CHEBI:15377"/>
        <dbReference type="ChEBI" id="CHEBI:30013"/>
        <dbReference type="ChEBI" id="CHEBI:43474"/>
        <dbReference type="ChEBI" id="CHEBI:61977"/>
        <dbReference type="EC" id="3.1.3.16"/>
    </reaction>
</comment>
<reference evidence="15" key="1">
    <citation type="journal article" date="2013" name="Nature">
        <title>Draft genome of the wheat A-genome progenitor Triticum urartu.</title>
        <authorList>
            <person name="Ling H.Q."/>
            <person name="Zhao S."/>
            <person name="Liu D."/>
            <person name="Wang J."/>
            <person name="Sun H."/>
            <person name="Zhang C."/>
            <person name="Fan H."/>
            <person name="Li D."/>
            <person name="Dong L."/>
            <person name="Tao Y."/>
            <person name="Gao C."/>
            <person name="Wu H."/>
            <person name="Li Y."/>
            <person name="Cui Y."/>
            <person name="Guo X."/>
            <person name="Zheng S."/>
            <person name="Wang B."/>
            <person name="Yu K."/>
            <person name="Liang Q."/>
            <person name="Yang W."/>
            <person name="Lou X."/>
            <person name="Chen J."/>
            <person name="Feng M."/>
            <person name="Jian J."/>
            <person name="Zhang X."/>
            <person name="Luo G."/>
            <person name="Jiang Y."/>
            <person name="Liu J."/>
            <person name="Wang Z."/>
            <person name="Sha Y."/>
            <person name="Zhang B."/>
            <person name="Wu H."/>
            <person name="Tang D."/>
            <person name="Shen Q."/>
            <person name="Xue P."/>
            <person name="Zou S."/>
            <person name="Wang X."/>
            <person name="Liu X."/>
            <person name="Wang F."/>
            <person name="Yang Y."/>
            <person name="An X."/>
            <person name="Dong Z."/>
            <person name="Zhang K."/>
            <person name="Zhang X."/>
            <person name="Luo M.C."/>
            <person name="Dvorak J."/>
            <person name="Tong Y."/>
            <person name="Wang J."/>
            <person name="Yang H."/>
            <person name="Li Z."/>
            <person name="Wang D."/>
            <person name="Zhang A."/>
            <person name="Wang J."/>
        </authorList>
    </citation>
    <scope>NUCLEOTIDE SEQUENCE</scope>
</reference>
<keyword evidence="9" id="KW-0694">RNA-binding</keyword>
<dbReference type="FunFam" id="3.30.160.20:FF:000035">
    <property type="entry name" value="RNA polymerase II C-terminal domain phosphatase-like 2"/>
    <property type="match status" value="1"/>
</dbReference>
<proteinExistence type="predicted"/>
<dbReference type="Gene3D" id="3.30.160.20">
    <property type="match status" value="1"/>
</dbReference>
<dbReference type="InterPro" id="IPR039189">
    <property type="entry name" value="Fcp1"/>
</dbReference>
<dbReference type="EC" id="3.1.3.16" evidence="5"/>
<organism evidence="15">
    <name type="scientific">Triticum urartu</name>
    <name type="common">Red wild einkorn</name>
    <name type="synonym">Crithodium urartu</name>
    <dbReference type="NCBI Taxonomy" id="4572"/>
    <lineage>
        <taxon>Eukaryota</taxon>
        <taxon>Viridiplantae</taxon>
        <taxon>Streptophyta</taxon>
        <taxon>Embryophyta</taxon>
        <taxon>Tracheophyta</taxon>
        <taxon>Spermatophyta</taxon>
        <taxon>Magnoliopsida</taxon>
        <taxon>Liliopsida</taxon>
        <taxon>Poales</taxon>
        <taxon>Poaceae</taxon>
        <taxon>BOP clade</taxon>
        <taxon>Pooideae</taxon>
        <taxon>Triticodae</taxon>
        <taxon>Triticeae</taxon>
        <taxon>Triticinae</taxon>
        <taxon>Triticum</taxon>
    </lineage>
</organism>
<evidence type="ECO:0000256" key="5">
    <source>
        <dbReference type="ARBA" id="ARBA00013081"/>
    </source>
</evidence>
<dbReference type="PROSITE" id="PS50969">
    <property type="entry name" value="FCP1"/>
    <property type="match status" value="1"/>
</dbReference>
<evidence type="ECO:0000256" key="6">
    <source>
        <dbReference type="ARBA" id="ARBA00022473"/>
    </source>
</evidence>
<dbReference type="SUPFAM" id="SSF56784">
    <property type="entry name" value="HAD-like"/>
    <property type="match status" value="1"/>
</dbReference>
<accession>M8A4I0</accession>
<evidence type="ECO:0000256" key="9">
    <source>
        <dbReference type="ARBA" id="ARBA00022884"/>
    </source>
</evidence>
<evidence type="ECO:0000256" key="10">
    <source>
        <dbReference type="ARBA" id="ARBA00023015"/>
    </source>
</evidence>
<keyword evidence="11" id="KW-0804">Transcription</keyword>
<dbReference type="InterPro" id="IPR036412">
    <property type="entry name" value="HAD-like_sf"/>
</dbReference>
<evidence type="ECO:0000256" key="2">
    <source>
        <dbReference type="ARBA" id="ARBA00001941"/>
    </source>
</evidence>
<evidence type="ECO:0000256" key="7">
    <source>
        <dbReference type="ARBA" id="ARBA00022723"/>
    </source>
</evidence>
<dbReference type="Pfam" id="PF00035">
    <property type="entry name" value="dsrm"/>
    <property type="match status" value="1"/>
</dbReference>
<evidence type="ECO:0000256" key="8">
    <source>
        <dbReference type="ARBA" id="ARBA00022801"/>
    </source>
</evidence>
<dbReference type="PROSITE" id="PS50137">
    <property type="entry name" value="DS_RBD"/>
    <property type="match status" value="2"/>
</dbReference>
<evidence type="ECO:0000313" key="15">
    <source>
        <dbReference type="EMBL" id="EMS59540.1"/>
    </source>
</evidence>
<comment type="cofactor">
    <cofactor evidence="3">
        <name>Mg(2+)</name>
        <dbReference type="ChEBI" id="CHEBI:18420"/>
    </cofactor>
</comment>
<dbReference type="GO" id="GO:0045892">
    <property type="term" value="P:negative regulation of DNA-templated transcription"/>
    <property type="evidence" value="ECO:0007669"/>
    <property type="project" value="UniProtKB-ARBA"/>
</dbReference>
<keyword evidence="10" id="KW-0805">Transcription regulation</keyword>
<dbReference type="SMART" id="SM00577">
    <property type="entry name" value="CPDc"/>
    <property type="match status" value="1"/>
</dbReference>
<dbReference type="Pfam" id="PF03031">
    <property type="entry name" value="NIF"/>
    <property type="match status" value="1"/>
</dbReference>
<dbReference type="STRING" id="4572.M8A4I0"/>
<dbReference type="InterPro" id="IPR014720">
    <property type="entry name" value="dsRBD_dom"/>
</dbReference>
<name>M8A4I0_TRIUA</name>
<dbReference type="InterPro" id="IPR023214">
    <property type="entry name" value="HAD_sf"/>
</dbReference>
<sequence>MPSKVEKVPCFWCCSVRAGLYAASVGMLNLRCLAIVFDLDETLIVANTMRSFESRIEMLSRRMDIEDDPVRVAGMSAEIKRYIEDRELLKEFIDTDTVTDNGRIVGTQKEEVQPMPGVQERLVRPVIRLPERNAILTRINPEIRDTSVFVKLRPAWEDLRSYLTAKGRKRFEVYVCTMAERDYALEIWRLLDPEANLISLNNLSDRVVCVKAGSKKSLQHVFREGGCHPKMAMVIDDRLQVWDEKDQHRVHVVPAYAPYYAPQAEMANAVPVLCVARNVACNVRGGFFREFDENLLKKVFELLYENELLDLPYAPDVGDYLVSEDPNFPPSNKDPAPIPEGMSGAEVEKRLNGRETFSCSSTYSKWANDAIFAMDDARVAIRGTLGSSNVQPNGGSMAIVPSLFVTVLQEIGRLCNSKVEFRSTVSTSKITQFSVEVLFSNEKIGNGIGKTRDEAQVQAAEKALQNLQSNYLSYVAPIAGVLNKDTSNSSRNGNGFLEDDLDSDGDTAMQEPSGSKSEQKDHSNVDRLPSVLSLIRELVELAGQILGNGIGVNKDFAKLQAAEEALRFLKTTTDPQIKKHLRPIRGIETGMLVLISKFICS</sequence>
<keyword evidence="6" id="KW-0217">Developmental protein</keyword>
<dbReference type="PANTHER" id="PTHR23081">
    <property type="entry name" value="RNA POLYMERASE II CTD PHOSPHATASE"/>
    <property type="match status" value="1"/>
</dbReference>
<evidence type="ECO:0000256" key="3">
    <source>
        <dbReference type="ARBA" id="ARBA00001946"/>
    </source>
</evidence>
<dbReference type="eggNOG" id="KOG0323">
    <property type="taxonomic scope" value="Eukaryota"/>
</dbReference>
<comment type="subcellular location">
    <subcellularLocation>
        <location evidence="4">Nucleus</location>
    </subcellularLocation>
</comment>
<dbReference type="PANTHER" id="PTHR23081:SF24">
    <property type="entry name" value="RNA POLYMERASE II C-TERMINAL DOMAIN PHOSPHATASE-LIKE 2"/>
    <property type="match status" value="1"/>
</dbReference>
<dbReference type="GO" id="GO:0008420">
    <property type="term" value="F:RNA polymerase II CTD heptapeptide repeat phosphatase activity"/>
    <property type="evidence" value="ECO:0007669"/>
    <property type="project" value="InterPro"/>
</dbReference>
<comment type="cofactor">
    <cofactor evidence="2">
        <name>Co(2+)</name>
        <dbReference type="ChEBI" id="CHEBI:48828"/>
    </cofactor>
</comment>
<dbReference type="GO" id="GO:0003723">
    <property type="term" value="F:RNA binding"/>
    <property type="evidence" value="ECO:0007669"/>
    <property type="project" value="UniProtKB-UniRule"/>
</dbReference>
<evidence type="ECO:0000256" key="12">
    <source>
        <dbReference type="ARBA" id="ARBA00023242"/>
    </source>
</evidence>
<keyword evidence="12" id="KW-0539">Nucleus</keyword>
<comment type="cofactor">
    <cofactor evidence="1">
        <name>Mn(2+)</name>
        <dbReference type="ChEBI" id="CHEBI:29035"/>
    </cofactor>
</comment>
<dbReference type="OMA" id="WANDAIF"/>
<dbReference type="AlphaFoldDB" id="M8A4I0"/>
<keyword evidence="7" id="KW-0479">Metal-binding</keyword>
<comment type="catalytic activity">
    <reaction evidence="13">
        <text>O-phospho-L-seryl-[protein] + H2O = L-seryl-[protein] + phosphate</text>
        <dbReference type="Rhea" id="RHEA:20629"/>
        <dbReference type="Rhea" id="RHEA-COMP:9863"/>
        <dbReference type="Rhea" id="RHEA-COMP:11604"/>
        <dbReference type="ChEBI" id="CHEBI:15377"/>
        <dbReference type="ChEBI" id="CHEBI:29999"/>
        <dbReference type="ChEBI" id="CHEBI:43474"/>
        <dbReference type="ChEBI" id="CHEBI:83421"/>
        <dbReference type="EC" id="3.1.3.16"/>
    </reaction>
</comment>
<dbReference type="GO" id="GO:0046872">
    <property type="term" value="F:metal ion binding"/>
    <property type="evidence" value="ECO:0007669"/>
    <property type="project" value="UniProtKB-KW"/>
</dbReference>
<dbReference type="GO" id="GO:0009755">
    <property type="term" value="P:hormone-mediated signaling pathway"/>
    <property type="evidence" value="ECO:0007669"/>
    <property type="project" value="UniProtKB-ARBA"/>
</dbReference>
<dbReference type="FunFam" id="3.40.50.1000:FF:000035">
    <property type="entry name" value="RNA polymerase II C-terminal domain phosphatase-like 1"/>
    <property type="match status" value="1"/>
</dbReference>
<dbReference type="Gene3D" id="3.40.50.1000">
    <property type="entry name" value="HAD superfamily/HAD-like"/>
    <property type="match status" value="1"/>
</dbReference>
<dbReference type="SMART" id="SM00358">
    <property type="entry name" value="DSRM"/>
    <property type="match status" value="1"/>
</dbReference>
<keyword evidence="8" id="KW-0378">Hydrolase</keyword>